<sequence length="876" mass="97235">MDLLDYEGDEPEAQVPERKHKRKKDKKEKKDKHKHKHKHRHREASERRDPQPADLQKPASSVLPKVKVAAGDDEAEEGSAENGHELPGLGSGEQCPAGSNAVTAEAGGVEADAAVHRPGSPSHSLERKRRRPADEAAAQPDTKRDRKDSSSRRQGDSHRHGRDRDSKHADAEQPSKPPQNGLQSHVSSAKEAHTGGNSRPEASDKRAREPHEPRDRERERHSSRERPHSKERPAATEPPPARREPIPSFEERQKLREASGVPRARSRDREPEAARLRASSRDTRPLSRDRSGLADRRRRSSSRDRKVSQQEDQEYRARVEAKLEAGEQDEDKLIEERRRRRQEILARARQQQALSESVAAPTATELRNASTTGPSPAKQPGSPLTSTGRADKLASPGQPPASPGQPAVSSQANGPARDMSMADLHDTAAAGDESPSISEADYQDMDTEHMWQSAAQRADADGAKVPDSAPVSPAPPKTEAGDADKEEGDAKGAAGGLDMFSDEAEADMFAATPEGAPGAAVPGRRALLDNYDDPEGYYQFQVGEIMDERYEVFATHGKGVFSTVVRARDRGHRDATGAFTEVAIKMIRANDTMYKAGQVEQKILRKLAGADVKKNSHCIQMLRSFEYRNHLCLVFEPLDINLRELTKKYGRGIGLNISAVAKYAAQMLVALHHMRNCGVLHADIKPDNILVSRSRTLVKICDFGSAMLAGENEITPYLVSRFYRAPEVILGLRYEHAMDMWSVGCVIYELFTGKILFPGRTNNEMLKLMMDVKGPFPKKMLKKGVFTDRHFENDPNMSFSLIEEDPMTKQPVRRLVSNPQVKRDFGALLAGSEGDRKKVAQLADLLERMMQLDPDKRISPKEALRHDFIKLPCPKI</sequence>
<feature type="compositionally biased region" description="Basic and acidic residues" evidence="8">
    <location>
        <begin position="265"/>
        <end position="325"/>
    </location>
</feature>
<reference evidence="10 11" key="1">
    <citation type="journal article" date="2024" name="Nat. Commun.">
        <title>Phylogenomics reveals the evolutionary origins of lichenization in chlorophyte algae.</title>
        <authorList>
            <person name="Puginier C."/>
            <person name="Libourel C."/>
            <person name="Otte J."/>
            <person name="Skaloud P."/>
            <person name="Haon M."/>
            <person name="Grisel S."/>
            <person name="Petersen M."/>
            <person name="Berrin J.G."/>
            <person name="Delaux P.M."/>
            <person name="Dal Grande F."/>
            <person name="Keller J."/>
        </authorList>
    </citation>
    <scope>NUCLEOTIDE SEQUENCE [LARGE SCALE GENOMIC DNA]</scope>
    <source>
        <strain evidence="10 11">SAG 2043</strain>
    </source>
</reference>
<dbReference type="InterPro" id="IPR011009">
    <property type="entry name" value="Kinase-like_dom_sf"/>
</dbReference>
<feature type="domain" description="Protein kinase" evidence="9">
    <location>
        <begin position="550"/>
        <end position="869"/>
    </location>
</feature>
<name>A0AAW1Q3K3_9CHLO</name>
<evidence type="ECO:0000256" key="8">
    <source>
        <dbReference type="SAM" id="MobiDB-lite"/>
    </source>
</evidence>
<comment type="caution">
    <text evidence="10">The sequence shown here is derived from an EMBL/GenBank/DDBJ whole genome shotgun (WGS) entry which is preliminary data.</text>
</comment>
<dbReference type="InterPro" id="IPR008271">
    <property type="entry name" value="Ser/Thr_kinase_AS"/>
</dbReference>
<dbReference type="FunFam" id="1.10.510.10:FF:000078">
    <property type="entry name" value="Serine/threonine-protein kinase PRP4 homolog"/>
    <property type="match status" value="1"/>
</dbReference>
<protein>
    <recommendedName>
        <fullName evidence="1">non-specific serine/threonine protein kinase</fullName>
        <ecNumber evidence="1">2.7.11.1</ecNumber>
    </recommendedName>
</protein>
<feature type="compositionally biased region" description="Basic and acidic residues" evidence="8">
    <location>
        <begin position="201"/>
        <end position="257"/>
    </location>
</feature>
<evidence type="ECO:0000256" key="7">
    <source>
        <dbReference type="ARBA" id="ARBA00023596"/>
    </source>
</evidence>
<dbReference type="InterPro" id="IPR044092">
    <property type="entry name" value="STKc_PRP4"/>
</dbReference>
<dbReference type="GO" id="GO:0005524">
    <property type="term" value="F:ATP binding"/>
    <property type="evidence" value="ECO:0007669"/>
    <property type="project" value="UniProtKB-KW"/>
</dbReference>
<dbReference type="SMART" id="SM00220">
    <property type="entry name" value="S_TKc"/>
    <property type="match status" value="1"/>
</dbReference>
<keyword evidence="5" id="KW-0418">Kinase</keyword>
<feature type="compositionally biased region" description="Polar residues" evidence="8">
    <location>
        <begin position="178"/>
        <end position="187"/>
    </location>
</feature>
<keyword evidence="2" id="KW-0723">Serine/threonine-protein kinase</keyword>
<dbReference type="Gene3D" id="3.30.200.20">
    <property type="entry name" value="Phosphorylase Kinase, domain 1"/>
    <property type="match status" value="1"/>
</dbReference>
<gene>
    <name evidence="10" type="ORF">WJX72_008716</name>
</gene>
<evidence type="ECO:0000256" key="5">
    <source>
        <dbReference type="ARBA" id="ARBA00022777"/>
    </source>
</evidence>
<feature type="compositionally biased region" description="Low complexity" evidence="8">
    <location>
        <begin position="101"/>
        <end position="112"/>
    </location>
</feature>
<evidence type="ECO:0000259" key="9">
    <source>
        <dbReference type="PROSITE" id="PS50011"/>
    </source>
</evidence>
<feature type="compositionally biased region" description="Basic and acidic residues" evidence="8">
    <location>
        <begin position="334"/>
        <end position="346"/>
    </location>
</feature>
<evidence type="ECO:0000256" key="6">
    <source>
        <dbReference type="ARBA" id="ARBA00022840"/>
    </source>
</evidence>
<comment type="similarity">
    <text evidence="7">Belongs to the protein kinase superfamily. CMGC Ser/Thr protein kinase family.</text>
</comment>
<accession>A0AAW1Q3K3</accession>
<keyword evidence="6" id="KW-0067">ATP-binding</keyword>
<dbReference type="EC" id="2.7.11.1" evidence="1"/>
<dbReference type="InterPro" id="IPR000719">
    <property type="entry name" value="Prot_kinase_dom"/>
</dbReference>
<keyword evidence="4" id="KW-0547">Nucleotide-binding</keyword>
<feature type="compositionally biased region" description="Basic and acidic residues" evidence="8">
    <location>
        <begin position="141"/>
        <end position="173"/>
    </location>
</feature>
<dbReference type="CDD" id="cd14135">
    <property type="entry name" value="STKc_PRP4"/>
    <property type="match status" value="1"/>
</dbReference>
<feature type="compositionally biased region" description="Polar residues" evidence="8">
    <location>
        <begin position="365"/>
        <end position="374"/>
    </location>
</feature>
<dbReference type="GO" id="GO:0045292">
    <property type="term" value="P:mRNA cis splicing, via spliceosome"/>
    <property type="evidence" value="ECO:0007669"/>
    <property type="project" value="InterPro"/>
</dbReference>
<organism evidence="10 11">
    <name type="scientific">[Myrmecia] bisecta</name>
    <dbReference type="NCBI Taxonomy" id="41462"/>
    <lineage>
        <taxon>Eukaryota</taxon>
        <taxon>Viridiplantae</taxon>
        <taxon>Chlorophyta</taxon>
        <taxon>core chlorophytes</taxon>
        <taxon>Trebouxiophyceae</taxon>
        <taxon>Trebouxiales</taxon>
        <taxon>Trebouxiaceae</taxon>
        <taxon>Myrmecia</taxon>
    </lineage>
</organism>
<dbReference type="Gene3D" id="1.10.510.10">
    <property type="entry name" value="Transferase(Phosphotransferase) domain 1"/>
    <property type="match status" value="1"/>
</dbReference>
<evidence type="ECO:0000256" key="2">
    <source>
        <dbReference type="ARBA" id="ARBA00022527"/>
    </source>
</evidence>
<dbReference type="PROSITE" id="PS00108">
    <property type="entry name" value="PROTEIN_KINASE_ST"/>
    <property type="match status" value="1"/>
</dbReference>
<dbReference type="Pfam" id="PF00069">
    <property type="entry name" value="Pkinase"/>
    <property type="match status" value="1"/>
</dbReference>
<keyword evidence="11" id="KW-1185">Reference proteome</keyword>
<dbReference type="PANTHER" id="PTHR24058:SF103">
    <property type="entry name" value="SERINE_THREONINE-PROTEIN KINASE PRP4 HOMOLOG"/>
    <property type="match status" value="1"/>
</dbReference>
<evidence type="ECO:0000313" key="11">
    <source>
        <dbReference type="Proteomes" id="UP001489004"/>
    </source>
</evidence>
<dbReference type="EMBL" id="JALJOR010000006">
    <property type="protein sequence ID" value="KAK9815732.1"/>
    <property type="molecule type" value="Genomic_DNA"/>
</dbReference>
<dbReference type="AlphaFoldDB" id="A0AAW1Q3K3"/>
<dbReference type="GO" id="GO:0004674">
    <property type="term" value="F:protein serine/threonine kinase activity"/>
    <property type="evidence" value="ECO:0007669"/>
    <property type="project" value="UniProtKB-KW"/>
</dbReference>
<dbReference type="PROSITE" id="PS50011">
    <property type="entry name" value="PROTEIN_KINASE_DOM"/>
    <property type="match status" value="1"/>
</dbReference>
<dbReference type="Proteomes" id="UP001489004">
    <property type="component" value="Unassembled WGS sequence"/>
</dbReference>
<dbReference type="SUPFAM" id="SSF56112">
    <property type="entry name" value="Protein kinase-like (PK-like)"/>
    <property type="match status" value="1"/>
</dbReference>
<feature type="compositionally biased region" description="Acidic residues" evidence="8">
    <location>
        <begin position="1"/>
        <end position="12"/>
    </location>
</feature>
<dbReference type="InterPro" id="IPR050494">
    <property type="entry name" value="Ser_Thr_dual-spec_kinase"/>
</dbReference>
<feature type="compositionally biased region" description="Basic residues" evidence="8">
    <location>
        <begin position="18"/>
        <end position="42"/>
    </location>
</feature>
<feature type="region of interest" description="Disordered" evidence="8">
    <location>
        <begin position="1"/>
        <end position="496"/>
    </location>
</feature>
<dbReference type="PANTHER" id="PTHR24058">
    <property type="entry name" value="DUAL SPECIFICITY PROTEIN KINASE"/>
    <property type="match status" value="1"/>
</dbReference>
<evidence type="ECO:0000256" key="3">
    <source>
        <dbReference type="ARBA" id="ARBA00022679"/>
    </source>
</evidence>
<evidence type="ECO:0000313" key="10">
    <source>
        <dbReference type="EMBL" id="KAK9815732.1"/>
    </source>
</evidence>
<evidence type="ECO:0000256" key="4">
    <source>
        <dbReference type="ARBA" id="ARBA00022741"/>
    </source>
</evidence>
<keyword evidence="3" id="KW-0808">Transferase</keyword>
<evidence type="ECO:0000256" key="1">
    <source>
        <dbReference type="ARBA" id="ARBA00012513"/>
    </source>
</evidence>
<proteinExistence type="inferred from homology"/>